<evidence type="ECO:0000313" key="2">
    <source>
        <dbReference type="Proteomes" id="UP000094025"/>
    </source>
</evidence>
<dbReference type="AlphaFoldDB" id="A0A178XV15"/>
<name>A0A178XV15_9HYPH</name>
<comment type="caution">
    <text evidence="1">The sequence shown here is derived from an EMBL/GenBank/DDBJ whole genome shotgun (WGS) entry which is preliminary data.</text>
</comment>
<organism evidence="1 2">
    <name type="scientific">Sinorhizobium glycinis</name>
    <dbReference type="NCBI Taxonomy" id="1472378"/>
    <lineage>
        <taxon>Bacteria</taxon>
        <taxon>Pseudomonadati</taxon>
        <taxon>Pseudomonadota</taxon>
        <taxon>Alphaproteobacteria</taxon>
        <taxon>Hyphomicrobiales</taxon>
        <taxon>Rhizobiaceae</taxon>
        <taxon>Sinorhizobium/Ensifer group</taxon>
        <taxon>Sinorhizobium</taxon>
    </lineage>
</organism>
<dbReference type="Proteomes" id="UP000094025">
    <property type="component" value="Unassembled WGS sequence"/>
</dbReference>
<accession>A0A178XV15</accession>
<sequence length="265" mass="30367">MSKPQTIRKAKLGKIELRLVSSGDHFVGMSDGKIICQGRDEEAVWSQLYADVLKSRPNYFGYDGARNRFLHFFRGGFASSEYASKEREYKLASKRKLDAIATPQDAVSASGLGEKIWSVFQSNMLSPFEKMRVRDALMGPKSDAFIQSVARFTLDGGQQALRDMEHVLRPIEAAKWTVVTFLPFLWRPEQHMYLKPEVTKLYAERVGHPYAEMYSPDLDIAVYESLLDLARQTEKELVDLEPRDRIDIQSFIWVIGKYDGEPSRE</sequence>
<protein>
    <submittedName>
        <fullName evidence="1">Uncharacterized protein</fullName>
    </submittedName>
</protein>
<reference evidence="1 2" key="1">
    <citation type="journal article" date="2016" name="Int. J. Syst. Evol. Microbiol.">
        <title>Ensifer glycinis sp. nov., an novel rhizobial species associated with Glycine spp.</title>
        <authorList>
            <person name="Yan H."/>
            <person name="Yan J."/>
            <person name="Sui X.H."/>
            <person name="Wang E.T."/>
            <person name="Chen W.X."/>
            <person name="Zhang X.X."/>
            <person name="Chen W.F."/>
        </authorList>
    </citation>
    <scope>NUCLEOTIDE SEQUENCE [LARGE SCALE GENOMIC DNA]</scope>
    <source>
        <strain evidence="1 2">CCBAU 23380</strain>
    </source>
</reference>
<proteinExistence type="predicted"/>
<evidence type="ECO:0000313" key="1">
    <source>
        <dbReference type="EMBL" id="OAP39047.1"/>
    </source>
</evidence>
<dbReference type="RefSeq" id="WP_064242522.1">
    <property type="nucleotide sequence ID" value="NZ_LPUX01000060.1"/>
</dbReference>
<dbReference type="OrthoDB" id="9781481at2"/>
<dbReference type="EMBL" id="LPUX01000060">
    <property type="protein sequence ID" value="OAP39047.1"/>
    <property type="molecule type" value="Genomic_DNA"/>
</dbReference>
<gene>
    <name evidence="1" type="ORF">AU381_08050</name>
</gene>
<keyword evidence="2" id="KW-1185">Reference proteome</keyword>